<organism evidence="4 5">
    <name type="scientific">Desulfuromonas acetoxidans (strain DSM 684 / 11070)</name>
    <dbReference type="NCBI Taxonomy" id="281689"/>
    <lineage>
        <taxon>Bacteria</taxon>
        <taxon>Pseudomonadati</taxon>
        <taxon>Thermodesulfobacteriota</taxon>
        <taxon>Desulfuromonadia</taxon>
        <taxon>Desulfuromonadales</taxon>
        <taxon>Desulfuromonadaceae</taxon>
        <taxon>Desulfuromonas</taxon>
    </lineage>
</organism>
<dbReference type="SUPFAM" id="SSF55874">
    <property type="entry name" value="ATPase domain of HSP90 chaperone/DNA topoisomerase II/histidine kinase"/>
    <property type="match status" value="1"/>
</dbReference>
<evidence type="ECO:0000313" key="5">
    <source>
        <dbReference type="Proteomes" id="UP000005695"/>
    </source>
</evidence>
<keyword evidence="1 4" id="KW-0808">Transferase</keyword>
<feature type="domain" description="Histidine kinase/HSP90-like ATPase" evidence="3">
    <location>
        <begin position="40"/>
        <end position="136"/>
    </location>
</feature>
<name>Q1K0V1_DESA6</name>
<dbReference type="InterPro" id="IPR036890">
    <property type="entry name" value="HATPase_C_sf"/>
</dbReference>
<protein>
    <submittedName>
        <fullName evidence="4">Anti-sigma regulatory factor, serine/threonine protein kinase</fullName>
    </submittedName>
</protein>
<feature type="region of interest" description="Disordered" evidence="2">
    <location>
        <begin position="143"/>
        <end position="162"/>
    </location>
</feature>
<dbReference type="PANTHER" id="PTHR35526:SF3">
    <property type="entry name" value="ANTI-SIGMA-F FACTOR RSBW"/>
    <property type="match status" value="1"/>
</dbReference>
<dbReference type="PANTHER" id="PTHR35526">
    <property type="entry name" value="ANTI-SIGMA-F FACTOR RSBW-RELATED"/>
    <property type="match status" value="1"/>
</dbReference>
<dbReference type="Gene3D" id="3.30.565.10">
    <property type="entry name" value="Histidine kinase-like ATPase, C-terminal domain"/>
    <property type="match status" value="1"/>
</dbReference>
<keyword evidence="5" id="KW-1185">Reference proteome</keyword>
<evidence type="ECO:0000256" key="1">
    <source>
        <dbReference type="ARBA" id="ARBA00022527"/>
    </source>
</evidence>
<dbReference type="CDD" id="cd16936">
    <property type="entry name" value="HATPase_RsbW-like"/>
    <property type="match status" value="1"/>
</dbReference>
<dbReference type="Proteomes" id="UP000005695">
    <property type="component" value="Unassembled WGS sequence"/>
</dbReference>
<dbReference type="AlphaFoldDB" id="Q1K0V1"/>
<keyword evidence="1 4" id="KW-0418">Kinase</keyword>
<evidence type="ECO:0000313" key="4">
    <source>
        <dbReference type="EMBL" id="EAT16257.1"/>
    </source>
</evidence>
<dbReference type="InterPro" id="IPR003594">
    <property type="entry name" value="HATPase_dom"/>
</dbReference>
<sequence>MENQLEVDIKVPNQTKYLSLIGKIGEDVAYTLKKFNDNREDLAYHINLVLTEAMANAIKHANQNDPNKDVHISISLSENNLCIKVYDQGQGFDISEIRQIEAEPEDEHGRGIFLIHALMDTVTYNQCCNGHVLEMNKSLNGQSAAATADDDPCADHPPTDKQ</sequence>
<gene>
    <name evidence="4" type="ORF">Dace_1721</name>
</gene>
<evidence type="ECO:0000259" key="3">
    <source>
        <dbReference type="Pfam" id="PF13581"/>
    </source>
</evidence>
<proteinExistence type="predicted"/>
<reference evidence="4" key="1">
    <citation type="submission" date="2006-05" db="EMBL/GenBank/DDBJ databases">
        <title>Annotation of the draft genome assembly of Desulfuromonas acetoxidans DSM 684.</title>
        <authorList>
            <consortium name="US DOE Joint Genome Institute (JGI-ORNL)"/>
            <person name="Larimer F."/>
            <person name="Land M."/>
            <person name="Hauser L."/>
        </authorList>
    </citation>
    <scope>NUCLEOTIDE SEQUENCE [LARGE SCALE GENOMIC DNA]</scope>
    <source>
        <strain evidence="4">DSM 684</strain>
    </source>
</reference>
<dbReference type="GO" id="GO:0004674">
    <property type="term" value="F:protein serine/threonine kinase activity"/>
    <property type="evidence" value="ECO:0007669"/>
    <property type="project" value="UniProtKB-KW"/>
</dbReference>
<dbReference type="EMBL" id="AAEW02000006">
    <property type="protein sequence ID" value="EAT16257.1"/>
    <property type="molecule type" value="Genomic_DNA"/>
</dbReference>
<comment type="caution">
    <text evidence="4">The sequence shown here is derived from an EMBL/GenBank/DDBJ whole genome shotgun (WGS) entry which is preliminary data.</text>
</comment>
<accession>Q1K0V1</accession>
<dbReference type="Pfam" id="PF13581">
    <property type="entry name" value="HATPase_c_2"/>
    <property type="match status" value="1"/>
</dbReference>
<reference evidence="4" key="2">
    <citation type="submission" date="2006-05" db="EMBL/GenBank/DDBJ databases">
        <title>Sequencing of the draft genome and assembly of Desulfuromonas acetoxidans DSM 684.</title>
        <authorList>
            <consortium name="US DOE Joint Genome Institute (JGI-PGF)"/>
            <person name="Copeland A."/>
            <person name="Lucas S."/>
            <person name="Lapidus A."/>
            <person name="Barry K."/>
            <person name="Detter J.C."/>
            <person name="Glavina del Rio T."/>
            <person name="Hammon N."/>
            <person name="Israni S."/>
            <person name="Dalin E."/>
            <person name="Tice H."/>
            <person name="Bruce D."/>
            <person name="Pitluck S."/>
            <person name="Richardson P."/>
        </authorList>
    </citation>
    <scope>NUCLEOTIDE SEQUENCE [LARGE SCALE GENOMIC DNA]</scope>
    <source>
        <strain evidence="4">DSM 684</strain>
    </source>
</reference>
<keyword evidence="1 4" id="KW-0723">Serine/threonine-protein kinase</keyword>
<feature type="compositionally biased region" description="Basic and acidic residues" evidence="2">
    <location>
        <begin position="153"/>
        <end position="162"/>
    </location>
</feature>
<dbReference type="RefSeq" id="WP_005999522.1">
    <property type="nucleotide sequence ID" value="NZ_AAEW02000006.1"/>
</dbReference>
<dbReference type="InterPro" id="IPR050267">
    <property type="entry name" value="Anti-sigma-factor_SerPK"/>
</dbReference>
<evidence type="ECO:0000256" key="2">
    <source>
        <dbReference type="SAM" id="MobiDB-lite"/>
    </source>
</evidence>